<proteinExistence type="predicted"/>
<evidence type="ECO:0000313" key="2">
    <source>
        <dbReference type="Proteomes" id="UP001234297"/>
    </source>
</evidence>
<reference evidence="1 2" key="1">
    <citation type="journal article" date="2022" name="Hortic Res">
        <title>A haplotype resolved chromosomal level avocado genome allows analysis of novel avocado genes.</title>
        <authorList>
            <person name="Nath O."/>
            <person name="Fletcher S.J."/>
            <person name="Hayward A."/>
            <person name="Shaw L.M."/>
            <person name="Masouleh A.K."/>
            <person name="Furtado A."/>
            <person name="Henry R.J."/>
            <person name="Mitter N."/>
        </authorList>
    </citation>
    <scope>NUCLEOTIDE SEQUENCE [LARGE SCALE GENOMIC DNA]</scope>
    <source>
        <strain evidence="2">cv. Hass</strain>
    </source>
</reference>
<dbReference type="EMBL" id="CM056813">
    <property type="protein sequence ID" value="KAJ8641527.1"/>
    <property type="molecule type" value="Genomic_DNA"/>
</dbReference>
<keyword evidence="2" id="KW-1185">Reference proteome</keyword>
<evidence type="ECO:0000313" key="1">
    <source>
        <dbReference type="EMBL" id="KAJ8641527.1"/>
    </source>
</evidence>
<protein>
    <submittedName>
        <fullName evidence="1">Uncharacterized protein</fullName>
    </submittedName>
</protein>
<dbReference type="Proteomes" id="UP001234297">
    <property type="component" value="Chromosome 5"/>
</dbReference>
<organism evidence="1 2">
    <name type="scientific">Persea americana</name>
    <name type="common">Avocado</name>
    <dbReference type="NCBI Taxonomy" id="3435"/>
    <lineage>
        <taxon>Eukaryota</taxon>
        <taxon>Viridiplantae</taxon>
        <taxon>Streptophyta</taxon>
        <taxon>Embryophyta</taxon>
        <taxon>Tracheophyta</taxon>
        <taxon>Spermatophyta</taxon>
        <taxon>Magnoliopsida</taxon>
        <taxon>Magnoliidae</taxon>
        <taxon>Laurales</taxon>
        <taxon>Lauraceae</taxon>
        <taxon>Persea</taxon>
    </lineage>
</organism>
<comment type="caution">
    <text evidence="1">The sequence shown here is derived from an EMBL/GenBank/DDBJ whole genome shotgun (WGS) entry which is preliminary data.</text>
</comment>
<accession>A0ACC2M7A6</accession>
<sequence>MLGGWEGFMIKSSVEALMGPRSLGRSMDPATTHAIPMRRLQRLKYHHPSTPPITKPPSRSSSSSSSPPDRRVVIDFLQRKRKSPNNEQQEKGKAQSPDEWNDEELRSLLSSASFTQTHLLQVIRALNDTQTALRFIDWASCHHSPPLHGPSAFQTLFDAASRRLPNPHLRLQELLHQSRLRGLPLTADSASLLIHSFSAVGWVSQSLQILHDLKPHLRKTPLYNHLLHLLFKSDRPSDALSLAHHMLDSGRRPNQVTGAILFSALLKRSNHGVDEDSIARLVLELGRHGVFPDTVQLTQWITRLCQNCGTVKAWDLLHALKDLGAELQVPSFNALLASLGRERDFHRMNLLLAEMKEMGVEPSVITYGILINQLWRQEEGLGLMGRMLMQYNCSPNTVTYNCLIDGFCKAGEIDNARELFDGMTEQGVPPNVITMNTIVDGMCKNGRISSALQFFKELRGKGLEGNAVTYCSLIGASLHVNNVTKAMELFEEMVNGGISPDSVTYFTLISGLSQAGRLEEASSVASSMEEAGFHLDVASYNVLISGFCRKKKFEEASKMLKRMEEAGVKPDEVTYNTLIAALCKGGDILTANEVMSKMIEEGCVPSVVTYGALIHGHCKVGNLDEALKLFRSKAASGIRPNTVIYNILIDYLCKGNELDTALSLMDEMRAQGVFPTATTYNSLFKGLRDRNLLDKAYELMDQMNEQGCNPDYITVEILTEWLSAVGETTRKDG</sequence>
<gene>
    <name evidence="1" type="ORF">MRB53_018221</name>
</gene>
<name>A0ACC2M7A6_PERAE</name>